<dbReference type="InterPro" id="IPR047324">
    <property type="entry name" value="LbH_gamma_CA-like"/>
</dbReference>
<dbReference type="PANTHER" id="PTHR13061">
    <property type="entry name" value="DYNACTIN SUBUNIT P25"/>
    <property type="match status" value="1"/>
</dbReference>
<dbReference type="RefSeq" id="WP_117971389.1">
    <property type="nucleotide sequence ID" value="NZ_QSFD01000011.1"/>
</dbReference>
<dbReference type="Pfam" id="PF14602">
    <property type="entry name" value="Hexapep_2"/>
    <property type="match status" value="1"/>
</dbReference>
<evidence type="ECO:0000313" key="2">
    <source>
        <dbReference type="Proteomes" id="UP000284779"/>
    </source>
</evidence>
<protein>
    <submittedName>
        <fullName evidence="1">Gamma carbonic anhydrase family protein</fullName>
    </submittedName>
</protein>
<dbReference type="InterPro" id="IPR001451">
    <property type="entry name" value="Hexapep"/>
</dbReference>
<dbReference type="InterPro" id="IPR011004">
    <property type="entry name" value="Trimer_LpxA-like_sf"/>
</dbReference>
<dbReference type="SUPFAM" id="SSF51161">
    <property type="entry name" value="Trimeric LpxA-like enzymes"/>
    <property type="match status" value="1"/>
</dbReference>
<comment type="caution">
    <text evidence="1">The sequence shown here is derived from an EMBL/GenBank/DDBJ whole genome shotgun (WGS) entry which is preliminary data.</text>
</comment>
<name>A0A413R5Q1_9FIRM</name>
<dbReference type="CDD" id="cd04645">
    <property type="entry name" value="LbH_gamma_CA_like"/>
    <property type="match status" value="1"/>
</dbReference>
<dbReference type="Pfam" id="PF00132">
    <property type="entry name" value="Hexapep"/>
    <property type="match status" value="1"/>
</dbReference>
<organism evidence="1 2">
    <name type="scientific">Eubacterium ventriosum</name>
    <dbReference type="NCBI Taxonomy" id="39496"/>
    <lineage>
        <taxon>Bacteria</taxon>
        <taxon>Bacillati</taxon>
        <taxon>Bacillota</taxon>
        <taxon>Clostridia</taxon>
        <taxon>Eubacteriales</taxon>
        <taxon>Eubacteriaceae</taxon>
        <taxon>Eubacterium</taxon>
    </lineage>
</organism>
<evidence type="ECO:0000313" key="1">
    <source>
        <dbReference type="EMBL" id="RHA17117.1"/>
    </source>
</evidence>
<dbReference type="InterPro" id="IPR050484">
    <property type="entry name" value="Transf_Hexapept/Carb_Anhydrase"/>
</dbReference>
<dbReference type="Proteomes" id="UP000284779">
    <property type="component" value="Unassembled WGS sequence"/>
</dbReference>
<proteinExistence type="predicted"/>
<sequence>MNKNIFLAPGAHVVGNVKIGNNVGIWYNAVVRGDMEGITIGDNSNVQDNCTLHTGNGYALTIGNGVTIGHNAIVHGCTVGDNTVIGMGSILLNGAKVGKNCIIGAGALVTGKMEIPDNSMAFGNPAKVIRNLTEAEIEDNRENAEEYVKLMMQEVK</sequence>
<gene>
    <name evidence="1" type="ORF">DW944_10515</name>
</gene>
<dbReference type="Gene3D" id="2.160.10.10">
    <property type="entry name" value="Hexapeptide repeat proteins"/>
    <property type="match status" value="1"/>
</dbReference>
<keyword evidence="2" id="KW-1185">Reference proteome</keyword>
<dbReference type="EMBL" id="QSFD01000011">
    <property type="protein sequence ID" value="RHA17117.1"/>
    <property type="molecule type" value="Genomic_DNA"/>
</dbReference>
<accession>A0A413R5Q1</accession>
<reference evidence="1 2" key="1">
    <citation type="submission" date="2018-08" db="EMBL/GenBank/DDBJ databases">
        <title>A genome reference for cultivated species of the human gut microbiota.</title>
        <authorList>
            <person name="Zou Y."/>
            <person name="Xue W."/>
            <person name="Luo G."/>
        </authorList>
    </citation>
    <scope>NUCLEOTIDE SEQUENCE [LARGE SCALE GENOMIC DNA]</scope>
    <source>
        <strain evidence="1 2">AM44-11BH</strain>
    </source>
</reference>
<dbReference type="PANTHER" id="PTHR13061:SF29">
    <property type="entry name" value="GAMMA CARBONIC ANHYDRASE-LIKE 1, MITOCHONDRIAL-RELATED"/>
    <property type="match status" value="1"/>
</dbReference>
<dbReference type="AlphaFoldDB" id="A0A413R5Q1"/>